<dbReference type="InterPro" id="IPR013750">
    <property type="entry name" value="GHMP_kinase_C_dom"/>
</dbReference>
<evidence type="ECO:0000256" key="8">
    <source>
        <dbReference type="SAM" id="MobiDB-lite"/>
    </source>
</evidence>
<dbReference type="PANTHER" id="PTHR43527:SF2">
    <property type="entry name" value="4-DIPHOSPHOCYTIDYL-2-C-METHYL-D-ERYTHRITOL KINASE, CHLOROPLASTIC"/>
    <property type="match status" value="1"/>
</dbReference>
<evidence type="ECO:0000256" key="6">
    <source>
        <dbReference type="ARBA" id="ARBA00022840"/>
    </source>
</evidence>
<evidence type="ECO:0000256" key="2">
    <source>
        <dbReference type="ARBA" id="ARBA00012052"/>
    </source>
</evidence>
<dbReference type="InterPro" id="IPR036554">
    <property type="entry name" value="GHMP_kinase_C_sf"/>
</dbReference>
<dbReference type="Gene3D" id="3.30.230.10">
    <property type="match status" value="1"/>
</dbReference>
<dbReference type="EMBL" id="JBGBPQ010000011">
    <property type="protein sequence ID" value="KAL1515889.1"/>
    <property type="molecule type" value="Genomic_DNA"/>
</dbReference>
<evidence type="ECO:0000256" key="5">
    <source>
        <dbReference type="ARBA" id="ARBA00022777"/>
    </source>
</evidence>
<protein>
    <recommendedName>
        <fullName evidence="2">4-(cytidine 5'-diphospho)-2-C-methyl-D-erythritol kinase</fullName>
        <ecNumber evidence="2">2.7.1.148</ecNumber>
    </recommendedName>
    <alternativeName>
        <fullName evidence="7">4-(cytidine-5'-diphospho)-2-C-methyl-D-erythritol kinase</fullName>
    </alternativeName>
</protein>
<evidence type="ECO:0000256" key="7">
    <source>
        <dbReference type="ARBA" id="ARBA00032554"/>
    </source>
</evidence>
<accession>A0AB34JBJ0</accession>
<name>A0AB34JBJ0_PRYPA</name>
<evidence type="ECO:0000313" key="12">
    <source>
        <dbReference type="EMBL" id="KAL1515889.1"/>
    </source>
</evidence>
<comment type="caution">
    <text evidence="12">The sequence shown here is derived from an EMBL/GenBank/DDBJ whole genome shotgun (WGS) entry which is preliminary data.</text>
</comment>
<keyword evidence="5" id="KW-0418">Kinase</keyword>
<evidence type="ECO:0000256" key="3">
    <source>
        <dbReference type="ARBA" id="ARBA00022679"/>
    </source>
</evidence>
<keyword evidence="4" id="KW-0547">Nucleotide-binding</keyword>
<dbReference type="NCBIfam" id="TIGR00154">
    <property type="entry name" value="ispE"/>
    <property type="match status" value="1"/>
</dbReference>
<dbReference type="InterPro" id="IPR006204">
    <property type="entry name" value="GHMP_kinase_N_dom"/>
</dbReference>
<dbReference type="InterPro" id="IPR014721">
    <property type="entry name" value="Ribsml_uS5_D2-typ_fold_subgr"/>
</dbReference>
<feature type="chain" id="PRO_5044284291" description="4-(cytidine 5'-diphospho)-2-C-methyl-D-erythritol kinase" evidence="9">
    <location>
        <begin position="19"/>
        <end position="389"/>
    </location>
</feature>
<organism evidence="12 13">
    <name type="scientific">Prymnesium parvum</name>
    <name type="common">Toxic golden alga</name>
    <dbReference type="NCBI Taxonomy" id="97485"/>
    <lineage>
        <taxon>Eukaryota</taxon>
        <taxon>Haptista</taxon>
        <taxon>Haptophyta</taxon>
        <taxon>Prymnesiophyceae</taxon>
        <taxon>Prymnesiales</taxon>
        <taxon>Prymnesiaceae</taxon>
        <taxon>Prymnesium</taxon>
    </lineage>
</organism>
<feature type="domain" description="GHMP kinase C-terminal" evidence="11">
    <location>
        <begin position="282"/>
        <end position="347"/>
    </location>
</feature>
<dbReference type="Proteomes" id="UP001515480">
    <property type="component" value="Unassembled WGS sequence"/>
</dbReference>
<keyword evidence="9" id="KW-0732">Signal</keyword>
<dbReference type="Gene3D" id="3.30.70.890">
    <property type="entry name" value="GHMP kinase, C-terminal domain"/>
    <property type="match status" value="1"/>
</dbReference>
<dbReference type="HAMAP" id="MF_00061">
    <property type="entry name" value="IspE"/>
    <property type="match status" value="1"/>
</dbReference>
<feature type="signal peptide" evidence="9">
    <location>
        <begin position="1"/>
        <end position="18"/>
    </location>
</feature>
<keyword evidence="3" id="KW-0808">Transferase</keyword>
<sequence length="389" mass="42609">MAAALALLLLALPPTCGALHLQQPSPALRPLRRAAAGAVRRARPPRSDQTSSPSLDELPDAVGSTLFGKQPPTLTLLAPAKINLFLRVTRKREDGFHELASLFQTVSLFDTLDFWAHDRADAPQCSMEVTPNSLGYDMIPTDESNLVMRALQLFAERTGETRRIHCRLHKAIPAQGGLGGGSCDAATALFAANRLAGYPVSQDTLIEWGAELGSDVSFFFSRGSAYCTGRGEIIEPLKQPLPPTVCYLIKPAVGCSTPAVFKALGLEPGQSLDGPDPRVLLEEFQKSVYSATFINDLEPPAFSVLPMLKNLREDLSKFGFQAVMMSGSGSTLFCIGMPLDEVIDTWKDELLAKYDVDIFEELFCRRLEDERLWYTEQPADAELTNIDVY</sequence>
<reference evidence="12 13" key="1">
    <citation type="journal article" date="2024" name="Science">
        <title>Giant polyketide synthase enzymes in the biosynthesis of giant marine polyether toxins.</title>
        <authorList>
            <person name="Fallon T.R."/>
            <person name="Shende V.V."/>
            <person name="Wierzbicki I.H."/>
            <person name="Pendleton A.L."/>
            <person name="Watervoot N.F."/>
            <person name="Auber R.P."/>
            <person name="Gonzalez D.J."/>
            <person name="Wisecaver J.H."/>
            <person name="Moore B.S."/>
        </authorList>
    </citation>
    <scope>NUCLEOTIDE SEQUENCE [LARGE SCALE GENOMIC DNA]</scope>
    <source>
        <strain evidence="12 13">12B1</strain>
    </source>
</reference>
<dbReference type="Pfam" id="PF08544">
    <property type="entry name" value="GHMP_kinases_C"/>
    <property type="match status" value="1"/>
</dbReference>
<gene>
    <name evidence="12" type="ORF">AB1Y20_002504</name>
</gene>
<evidence type="ECO:0000259" key="10">
    <source>
        <dbReference type="Pfam" id="PF00288"/>
    </source>
</evidence>
<dbReference type="EC" id="2.7.1.148" evidence="2"/>
<dbReference type="Pfam" id="PF00288">
    <property type="entry name" value="GHMP_kinases_N"/>
    <property type="match status" value="1"/>
</dbReference>
<dbReference type="GO" id="GO:0005524">
    <property type="term" value="F:ATP binding"/>
    <property type="evidence" value="ECO:0007669"/>
    <property type="project" value="UniProtKB-KW"/>
</dbReference>
<comment type="similarity">
    <text evidence="1">Belongs to the GHMP kinase family. IspE subfamily.</text>
</comment>
<dbReference type="PANTHER" id="PTHR43527">
    <property type="entry name" value="4-DIPHOSPHOCYTIDYL-2-C-METHYL-D-ERYTHRITOL KINASE, CHLOROPLASTIC"/>
    <property type="match status" value="1"/>
</dbReference>
<keyword evidence="6" id="KW-0067">ATP-binding</keyword>
<dbReference type="GO" id="GO:0016114">
    <property type="term" value="P:terpenoid biosynthetic process"/>
    <property type="evidence" value="ECO:0007669"/>
    <property type="project" value="InterPro"/>
</dbReference>
<dbReference type="InterPro" id="IPR004424">
    <property type="entry name" value="IspE"/>
</dbReference>
<feature type="domain" description="GHMP kinase N-terminal" evidence="10">
    <location>
        <begin position="145"/>
        <end position="220"/>
    </location>
</feature>
<proteinExistence type="inferred from homology"/>
<dbReference type="InterPro" id="IPR020568">
    <property type="entry name" value="Ribosomal_Su5_D2-typ_SF"/>
</dbReference>
<evidence type="ECO:0000256" key="4">
    <source>
        <dbReference type="ARBA" id="ARBA00022741"/>
    </source>
</evidence>
<dbReference type="SUPFAM" id="SSF55060">
    <property type="entry name" value="GHMP Kinase, C-terminal domain"/>
    <property type="match status" value="1"/>
</dbReference>
<dbReference type="SUPFAM" id="SSF54211">
    <property type="entry name" value="Ribosomal protein S5 domain 2-like"/>
    <property type="match status" value="1"/>
</dbReference>
<dbReference type="AlphaFoldDB" id="A0AB34JBJ0"/>
<evidence type="ECO:0000259" key="11">
    <source>
        <dbReference type="Pfam" id="PF08544"/>
    </source>
</evidence>
<feature type="region of interest" description="Disordered" evidence="8">
    <location>
        <begin position="32"/>
        <end position="63"/>
    </location>
</feature>
<evidence type="ECO:0000256" key="1">
    <source>
        <dbReference type="ARBA" id="ARBA00009684"/>
    </source>
</evidence>
<keyword evidence="13" id="KW-1185">Reference proteome</keyword>
<dbReference type="GO" id="GO:0050515">
    <property type="term" value="F:4-(cytidine 5'-diphospho)-2-C-methyl-D-erythritol kinase activity"/>
    <property type="evidence" value="ECO:0007669"/>
    <property type="project" value="UniProtKB-EC"/>
</dbReference>
<evidence type="ECO:0000256" key="9">
    <source>
        <dbReference type="SAM" id="SignalP"/>
    </source>
</evidence>
<evidence type="ECO:0000313" key="13">
    <source>
        <dbReference type="Proteomes" id="UP001515480"/>
    </source>
</evidence>